<evidence type="ECO:0000256" key="3">
    <source>
        <dbReference type="ARBA" id="ARBA00023242"/>
    </source>
</evidence>
<evidence type="ECO:0000259" key="5">
    <source>
        <dbReference type="PROSITE" id="PS50048"/>
    </source>
</evidence>
<evidence type="ECO:0000313" key="6">
    <source>
        <dbReference type="EMBL" id="KAF4983365.1"/>
    </source>
</evidence>
<dbReference type="GO" id="GO:0005634">
    <property type="term" value="C:nucleus"/>
    <property type="evidence" value="ECO:0007669"/>
    <property type="project" value="UniProtKB-SubCell"/>
</dbReference>
<dbReference type="OrthoDB" id="435881at2759"/>
<dbReference type="Pfam" id="PF00172">
    <property type="entry name" value="Zn_clus"/>
    <property type="match status" value="1"/>
</dbReference>
<dbReference type="PROSITE" id="PS00463">
    <property type="entry name" value="ZN2_CY6_FUNGAL_1"/>
    <property type="match status" value="1"/>
</dbReference>
<dbReference type="InterPro" id="IPR036864">
    <property type="entry name" value="Zn2-C6_fun-type_DNA-bd_sf"/>
</dbReference>
<feature type="region of interest" description="Disordered" evidence="4">
    <location>
        <begin position="698"/>
        <end position="717"/>
    </location>
</feature>
<dbReference type="SMART" id="SM00066">
    <property type="entry name" value="GAL4"/>
    <property type="match status" value="1"/>
</dbReference>
<proteinExistence type="predicted"/>
<dbReference type="AlphaFoldDB" id="A0A8H4XNZ9"/>
<dbReference type="PROSITE" id="PS50048">
    <property type="entry name" value="ZN2_CY6_FUNGAL_2"/>
    <property type="match status" value="1"/>
</dbReference>
<evidence type="ECO:0000313" key="7">
    <source>
        <dbReference type="Proteomes" id="UP000635477"/>
    </source>
</evidence>
<evidence type="ECO:0000256" key="4">
    <source>
        <dbReference type="SAM" id="MobiDB-lite"/>
    </source>
</evidence>
<feature type="domain" description="Zn(2)-C6 fungal-type" evidence="5">
    <location>
        <begin position="23"/>
        <end position="52"/>
    </location>
</feature>
<reference evidence="6" key="2">
    <citation type="submission" date="2020-05" db="EMBL/GenBank/DDBJ databases">
        <authorList>
            <person name="Kim H.-S."/>
            <person name="Proctor R.H."/>
            <person name="Brown D.W."/>
        </authorList>
    </citation>
    <scope>NUCLEOTIDE SEQUENCE</scope>
    <source>
        <strain evidence="6">NRRL 22465</strain>
    </source>
</reference>
<feature type="compositionally biased region" description="Polar residues" evidence="4">
    <location>
        <begin position="67"/>
        <end position="76"/>
    </location>
</feature>
<dbReference type="SUPFAM" id="SSF57701">
    <property type="entry name" value="Zn2/Cys6 DNA-binding domain"/>
    <property type="match status" value="1"/>
</dbReference>
<organism evidence="6 7">
    <name type="scientific">Fusarium zealandicum</name>
    <dbReference type="NCBI Taxonomy" id="1053134"/>
    <lineage>
        <taxon>Eukaryota</taxon>
        <taxon>Fungi</taxon>
        <taxon>Dikarya</taxon>
        <taxon>Ascomycota</taxon>
        <taxon>Pezizomycotina</taxon>
        <taxon>Sordariomycetes</taxon>
        <taxon>Hypocreomycetidae</taxon>
        <taxon>Hypocreales</taxon>
        <taxon>Nectriaceae</taxon>
        <taxon>Fusarium</taxon>
        <taxon>Fusarium staphyleae species complex</taxon>
    </lineage>
</organism>
<comment type="subcellular location">
    <subcellularLocation>
        <location evidence="1">Nucleus</location>
    </subcellularLocation>
</comment>
<dbReference type="EMBL" id="JABEYC010000066">
    <property type="protein sequence ID" value="KAF4983365.1"/>
    <property type="molecule type" value="Genomic_DNA"/>
</dbReference>
<dbReference type="InterPro" id="IPR007219">
    <property type="entry name" value="XnlR_reg_dom"/>
</dbReference>
<dbReference type="GO" id="GO:0000981">
    <property type="term" value="F:DNA-binding transcription factor activity, RNA polymerase II-specific"/>
    <property type="evidence" value="ECO:0007669"/>
    <property type="project" value="InterPro"/>
</dbReference>
<feature type="region of interest" description="Disordered" evidence="4">
    <location>
        <begin position="95"/>
        <end position="136"/>
    </location>
</feature>
<evidence type="ECO:0000256" key="2">
    <source>
        <dbReference type="ARBA" id="ARBA00022723"/>
    </source>
</evidence>
<gene>
    <name evidence="6" type="ORF">FZEAL_1217</name>
</gene>
<feature type="region of interest" description="Disordered" evidence="4">
    <location>
        <begin position="54"/>
        <end position="77"/>
    </location>
</feature>
<feature type="compositionally biased region" description="Polar residues" evidence="4">
    <location>
        <begin position="120"/>
        <end position="136"/>
    </location>
</feature>
<keyword evidence="2" id="KW-0479">Metal-binding</keyword>
<dbReference type="Pfam" id="PF04082">
    <property type="entry name" value="Fungal_trans"/>
    <property type="match status" value="1"/>
</dbReference>
<keyword evidence="3" id="KW-0539">Nucleus</keyword>
<dbReference type="CDD" id="cd12148">
    <property type="entry name" value="fungal_TF_MHR"/>
    <property type="match status" value="1"/>
</dbReference>
<dbReference type="InterPro" id="IPR050613">
    <property type="entry name" value="Sec_Metabolite_Reg"/>
</dbReference>
<dbReference type="PANTHER" id="PTHR31001:SF50">
    <property type="entry name" value="ZN(II)2CYS6 TRANSCRIPTION FACTOR (EUROFUNG)"/>
    <property type="match status" value="1"/>
</dbReference>
<reference evidence="6" key="1">
    <citation type="journal article" date="2020" name="BMC Genomics">
        <title>Correction to: Identification and distribution of gene clusters required for synthesis of sphingolipid metabolism inhibitors in diverse species of the filamentous fungus Fusarium.</title>
        <authorList>
            <person name="Kim H.S."/>
            <person name="Lohmar J.M."/>
            <person name="Busman M."/>
            <person name="Brown D.W."/>
            <person name="Naumann T.A."/>
            <person name="Divon H.H."/>
            <person name="Lysoe E."/>
            <person name="Uhlig S."/>
            <person name="Proctor R.H."/>
        </authorList>
    </citation>
    <scope>NUCLEOTIDE SEQUENCE</scope>
    <source>
        <strain evidence="6">NRRL 22465</strain>
    </source>
</reference>
<dbReference type="GO" id="GO:0008270">
    <property type="term" value="F:zinc ion binding"/>
    <property type="evidence" value="ECO:0007669"/>
    <property type="project" value="InterPro"/>
</dbReference>
<dbReference type="PANTHER" id="PTHR31001">
    <property type="entry name" value="UNCHARACTERIZED TRANSCRIPTIONAL REGULATORY PROTEIN"/>
    <property type="match status" value="1"/>
</dbReference>
<dbReference type="Proteomes" id="UP000635477">
    <property type="component" value="Unassembled WGS sequence"/>
</dbReference>
<protein>
    <recommendedName>
        <fullName evidence="5">Zn(2)-C6 fungal-type domain-containing protein</fullName>
    </recommendedName>
</protein>
<dbReference type="GO" id="GO:0006351">
    <property type="term" value="P:DNA-templated transcription"/>
    <property type="evidence" value="ECO:0007669"/>
    <property type="project" value="InterPro"/>
</dbReference>
<evidence type="ECO:0000256" key="1">
    <source>
        <dbReference type="ARBA" id="ARBA00004123"/>
    </source>
</evidence>
<dbReference type="GO" id="GO:0003677">
    <property type="term" value="F:DNA binding"/>
    <property type="evidence" value="ECO:0007669"/>
    <property type="project" value="InterPro"/>
</dbReference>
<comment type="caution">
    <text evidence="6">The sequence shown here is derived from an EMBL/GenBank/DDBJ whole genome shotgun (WGS) entry which is preliminary data.</text>
</comment>
<keyword evidence="7" id="KW-1185">Reference proteome</keyword>
<dbReference type="InterPro" id="IPR001138">
    <property type="entry name" value="Zn2Cys6_DnaBD"/>
</dbReference>
<dbReference type="SMART" id="SM00906">
    <property type="entry name" value="Fungal_trans"/>
    <property type="match status" value="1"/>
</dbReference>
<accession>A0A8H4XNZ9</accession>
<dbReference type="Gene3D" id="4.10.240.10">
    <property type="entry name" value="Zn(2)-C6 fungal-type DNA-binding domain"/>
    <property type="match status" value="1"/>
</dbReference>
<name>A0A8H4XNZ9_9HYPO</name>
<sequence length="768" mass="86022">MSSSQNPDNEAASASDTGLKIWSCVICRRRKVRCDRRDPCSNCVKNNIDCHYPVTGRIPRRSRDPTASKSPAQKQSELLGRLRRLESVVTELAAQVEDGSQDSGLTAAPGQQGLSDARSVPSSETSQALVTPAGSSLTETSQVASFAQEDGNEFNEEFGRLLVDKDGALHVGNRFWSVFCSEVRHPIESYKTAADRPKVDNILQAVHDVAEYSESSNGSTMPEPSIEGGPTPLSHLGFVFGNADFAKALDGLNPLPSQMLFIWQTFVENVNPFIKVLHVPTVEKVIRALRGNFSAYGSKTEALLFAVSLAAITSMDEEEVAFNFNTPKTQLLQRYQFGTEQALARADFLVTKDITVLQALIIYLSLLPHLGAHEKVWPMMGLVLRLARSMGLHRDDDGHHRSQLEQETRRRLWWQLCFLDSRSRRAEALELSITPASFDTALPWNMNDIDLEYNTTHSPVAQEKVTDTTLCLISCELWRLSQSLRSNVTIPEARLELFRSSRAKVDAKYLSHLQPNRPWDNLVKTMATLFFAKLELVMHRQPGIQPLVATSLEPAISIIQCAHSLLSEPSWSKWRWQLQGQLPWHAIGIFLRQACRRPWTLQLEEAWNATKALLDTASEDIKKTPIWHSLMELYAKAKVQRGEKLSRQATEAPVESLAASHAPLGQTFNTTGNSPLRNDLDYSFNVLSALDSSLNINPPSLENLPMEHQDTEPHTASSNPLLWSSAIDLDIFEQHHAVEYLSLLDDPVLMDWEALIDVNETWATWDFL</sequence>